<evidence type="ECO:0000313" key="2">
    <source>
        <dbReference type="EMBL" id="PWJ72725.1"/>
    </source>
</evidence>
<dbReference type="Proteomes" id="UP000245412">
    <property type="component" value="Unassembled WGS sequence"/>
</dbReference>
<dbReference type="RefSeq" id="WP_109748195.1">
    <property type="nucleotide sequence ID" value="NZ_CABJAT010000004.1"/>
</dbReference>
<comment type="caution">
    <text evidence="2">The sequence shown here is derived from an EMBL/GenBank/DDBJ whole genome shotgun (WGS) entry which is preliminary data.</text>
</comment>
<name>A0AB73SZB8_9FIRM</name>
<dbReference type="GO" id="GO:0003677">
    <property type="term" value="F:DNA binding"/>
    <property type="evidence" value="ECO:0007669"/>
    <property type="project" value="InterPro"/>
</dbReference>
<organism evidence="2 3">
    <name type="scientific">Murimonas intestini</name>
    <dbReference type="NCBI Taxonomy" id="1337051"/>
    <lineage>
        <taxon>Bacteria</taxon>
        <taxon>Bacillati</taxon>
        <taxon>Bacillota</taxon>
        <taxon>Clostridia</taxon>
        <taxon>Lachnospirales</taxon>
        <taxon>Lachnospiraceae</taxon>
        <taxon>Murimonas</taxon>
    </lineage>
</organism>
<reference evidence="2 3" key="1">
    <citation type="submission" date="2018-05" db="EMBL/GenBank/DDBJ databases">
        <authorList>
            <person name="Goeker M."/>
            <person name="Huntemann M."/>
            <person name="Clum A."/>
            <person name="Pillay M."/>
            <person name="Palaniappan K."/>
            <person name="Varghese N."/>
            <person name="Mikhailova N."/>
            <person name="Stamatis D."/>
            <person name="Reddy T."/>
            <person name="Daum C."/>
            <person name="Shapiro N."/>
            <person name="Ivanova N."/>
            <person name="Kyrpides N."/>
            <person name="Woyke T."/>
        </authorList>
    </citation>
    <scope>NUCLEOTIDE SEQUENCE [LARGE SCALE GENOMIC DNA]</scope>
    <source>
        <strain evidence="2 3">DSM 26524</strain>
    </source>
</reference>
<protein>
    <submittedName>
        <fullName evidence="2">Helix-turn-helix protein</fullName>
    </submittedName>
</protein>
<dbReference type="EMBL" id="QGGY01000016">
    <property type="protein sequence ID" value="PWJ72725.1"/>
    <property type="molecule type" value="Genomic_DNA"/>
</dbReference>
<keyword evidence="3" id="KW-1185">Reference proteome</keyword>
<evidence type="ECO:0000259" key="1">
    <source>
        <dbReference type="PROSITE" id="PS50943"/>
    </source>
</evidence>
<dbReference type="InterPro" id="IPR001387">
    <property type="entry name" value="Cro/C1-type_HTH"/>
</dbReference>
<gene>
    <name evidence="2" type="ORF">C7383_11639</name>
</gene>
<dbReference type="CDD" id="cd00093">
    <property type="entry name" value="HTH_XRE"/>
    <property type="match status" value="1"/>
</dbReference>
<dbReference type="SMART" id="SM00530">
    <property type="entry name" value="HTH_XRE"/>
    <property type="match status" value="1"/>
</dbReference>
<dbReference type="PROSITE" id="PS50943">
    <property type="entry name" value="HTH_CROC1"/>
    <property type="match status" value="1"/>
</dbReference>
<dbReference type="Gene3D" id="1.10.260.40">
    <property type="entry name" value="lambda repressor-like DNA-binding domains"/>
    <property type="match status" value="1"/>
</dbReference>
<dbReference type="InterPro" id="IPR010982">
    <property type="entry name" value="Lambda_DNA-bd_dom_sf"/>
</dbReference>
<accession>A0AB73SZB8</accession>
<dbReference type="Pfam" id="PF01381">
    <property type="entry name" value="HTH_3"/>
    <property type="match status" value="1"/>
</dbReference>
<dbReference type="AlphaFoldDB" id="A0AB73SZB8"/>
<dbReference type="SUPFAM" id="SSF47413">
    <property type="entry name" value="lambda repressor-like DNA-binding domains"/>
    <property type="match status" value="1"/>
</dbReference>
<evidence type="ECO:0000313" key="3">
    <source>
        <dbReference type="Proteomes" id="UP000245412"/>
    </source>
</evidence>
<feature type="domain" description="HTH cro/C1-type" evidence="1">
    <location>
        <begin position="17"/>
        <end position="76"/>
    </location>
</feature>
<proteinExistence type="predicted"/>
<sequence>MEQKIKQEKGLSIGGNLKKLRNGARMTQEQVAAQLQLRNFAVTRSAYSQMESGTYSIRVGELIALVEIFRTDFNTVFKDLNYNQKSEL</sequence>